<dbReference type="CDD" id="cd00761">
    <property type="entry name" value="Glyco_tranf_GTA_type"/>
    <property type="match status" value="1"/>
</dbReference>
<dbReference type="PANTHER" id="PTHR22916:SF3">
    <property type="entry name" value="UDP-GLCNAC:BETAGAL BETA-1,3-N-ACETYLGLUCOSAMINYLTRANSFERASE-LIKE PROTEIN 1"/>
    <property type="match status" value="1"/>
</dbReference>
<comment type="caution">
    <text evidence="2">The sequence shown here is derived from an EMBL/GenBank/DDBJ whole genome shotgun (WGS) entry which is preliminary data.</text>
</comment>
<dbReference type="InterPro" id="IPR029044">
    <property type="entry name" value="Nucleotide-diphossugar_trans"/>
</dbReference>
<dbReference type="GO" id="GO:0016758">
    <property type="term" value="F:hexosyltransferase activity"/>
    <property type="evidence" value="ECO:0007669"/>
    <property type="project" value="UniProtKB-ARBA"/>
</dbReference>
<reference evidence="2 3" key="1">
    <citation type="submission" date="2021-10" db="EMBL/GenBank/DDBJ databases">
        <title>Anaerobic single-cell dispensing facilitates the cultivation of human gut bacteria.</title>
        <authorList>
            <person name="Afrizal A."/>
        </authorList>
    </citation>
    <scope>NUCLEOTIDE SEQUENCE [LARGE SCALE GENOMIC DNA]</scope>
    <source>
        <strain evidence="2 3">CLA-AA-H244</strain>
    </source>
</reference>
<dbReference type="Gene3D" id="3.90.550.10">
    <property type="entry name" value="Spore Coat Polysaccharide Biosynthesis Protein SpsA, Chain A"/>
    <property type="match status" value="1"/>
</dbReference>
<name>A0AAE3DNG2_9FIRM</name>
<dbReference type="RefSeq" id="WP_118496467.1">
    <property type="nucleotide sequence ID" value="NZ_JAJEQF010000010.1"/>
</dbReference>
<gene>
    <name evidence="2" type="ORF">LKD45_05840</name>
</gene>
<evidence type="ECO:0000313" key="2">
    <source>
        <dbReference type="EMBL" id="MCC2167221.1"/>
    </source>
</evidence>
<sequence length="405" mass="45281">MLRNQRAYQLIYDWTKNRCAAAVGAWGGRMVGRAAVGLLGCFKKEGMSEAALLQAAEKAKKYYLRPAADTEGWQALQPFGQTEVLVSVIVPVHNGEKDLKQCLNSILAQECGSTVEIIAVNDNSTDSSSDILEEYANWGEVRMVELTKETGGSAAKARNAGILQAKGEYLLFVDCDDVLLPGAISALLQKAQQTGADIVQGGWQYLDGDGEFGAAQRFAEHIYEKRTAYDCLDLPGTPWAKLYRRSLFDEIRFPAGYTCFEDAVIHFLIFPAAEKIASISQVVYAWRRNANGITFTSQGTKKAVQAYWIVEELLEQHRRIRQPWDELFYRNLTLQLSNYCYVCVAGLTEEEKQGVFACCCLLYQKNAGDYKAKHAPFAVRTAHRALMTSEYGLWKLQGKWFPLIA</sequence>
<dbReference type="Pfam" id="PF00535">
    <property type="entry name" value="Glycos_transf_2"/>
    <property type="match status" value="1"/>
</dbReference>
<dbReference type="EMBL" id="JAJEQF010000010">
    <property type="protein sequence ID" value="MCC2167221.1"/>
    <property type="molecule type" value="Genomic_DNA"/>
</dbReference>
<proteinExistence type="predicted"/>
<feature type="domain" description="Glycosyltransferase 2-like" evidence="1">
    <location>
        <begin position="87"/>
        <end position="251"/>
    </location>
</feature>
<dbReference type="AlphaFoldDB" id="A0AAE3DNG2"/>
<dbReference type="Proteomes" id="UP001199355">
    <property type="component" value="Unassembled WGS sequence"/>
</dbReference>
<evidence type="ECO:0000259" key="1">
    <source>
        <dbReference type="Pfam" id="PF00535"/>
    </source>
</evidence>
<keyword evidence="3" id="KW-1185">Reference proteome</keyword>
<dbReference type="PANTHER" id="PTHR22916">
    <property type="entry name" value="GLYCOSYLTRANSFERASE"/>
    <property type="match status" value="1"/>
</dbReference>
<organism evidence="2 3">
    <name type="scientific">Gallintestinimicrobium propionicum</name>
    <dbReference type="NCBI Taxonomy" id="2981770"/>
    <lineage>
        <taxon>Bacteria</taxon>
        <taxon>Bacillati</taxon>
        <taxon>Bacillota</taxon>
        <taxon>Clostridia</taxon>
        <taxon>Lachnospirales</taxon>
        <taxon>Lachnospiraceae</taxon>
        <taxon>Gallintestinimicrobium</taxon>
    </lineage>
</organism>
<evidence type="ECO:0000313" key="3">
    <source>
        <dbReference type="Proteomes" id="UP001199355"/>
    </source>
</evidence>
<dbReference type="SUPFAM" id="SSF53448">
    <property type="entry name" value="Nucleotide-diphospho-sugar transferases"/>
    <property type="match status" value="1"/>
</dbReference>
<protein>
    <submittedName>
        <fullName evidence="2">Glycosyltransferase</fullName>
    </submittedName>
</protein>
<dbReference type="InterPro" id="IPR001173">
    <property type="entry name" value="Glyco_trans_2-like"/>
</dbReference>
<accession>A0AAE3DNG2</accession>